<reference evidence="11" key="1">
    <citation type="submission" date="2023-07" db="EMBL/GenBank/DDBJ databases">
        <title>Dyadobacter sp. nov 'subterranea' isolated from contaminted grondwater.</title>
        <authorList>
            <person name="Szabo I."/>
            <person name="Al-Omari J."/>
            <person name="Szerdahelyi S.G."/>
            <person name="Rado J."/>
        </authorList>
    </citation>
    <scope>NUCLEOTIDE SEQUENCE [LARGE SCALE GENOMIC DNA]</scope>
    <source>
        <strain evidence="11">UP-52</strain>
    </source>
</reference>
<evidence type="ECO:0000256" key="5">
    <source>
        <dbReference type="ARBA" id="ARBA00023136"/>
    </source>
</evidence>
<keyword evidence="3 7" id="KW-0812">Transmembrane</keyword>
<feature type="domain" description="ABC3 transporter permease C-terminal" evidence="8">
    <location>
        <begin position="291"/>
        <end position="408"/>
    </location>
</feature>
<dbReference type="RefSeq" id="WP_194120612.1">
    <property type="nucleotide sequence ID" value="NZ_JACYGY010000001.1"/>
</dbReference>
<evidence type="ECO:0000256" key="1">
    <source>
        <dbReference type="ARBA" id="ARBA00004651"/>
    </source>
</evidence>
<evidence type="ECO:0000256" key="3">
    <source>
        <dbReference type="ARBA" id="ARBA00022692"/>
    </source>
</evidence>
<feature type="transmembrane region" description="Helical" evidence="7">
    <location>
        <begin position="728"/>
        <end position="747"/>
    </location>
</feature>
<feature type="transmembrane region" description="Helical" evidence="7">
    <location>
        <begin position="284"/>
        <end position="306"/>
    </location>
</feature>
<proteinExistence type="inferred from homology"/>
<accession>A0ABR9WA98</accession>
<dbReference type="Pfam" id="PF02687">
    <property type="entry name" value="FtsX"/>
    <property type="match status" value="2"/>
</dbReference>
<organism evidence="10 11">
    <name type="scientific">Dyadobacter subterraneus</name>
    <dbReference type="NCBI Taxonomy" id="2773304"/>
    <lineage>
        <taxon>Bacteria</taxon>
        <taxon>Pseudomonadati</taxon>
        <taxon>Bacteroidota</taxon>
        <taxon>Cytophagia</taxon>
        <taxon>Cytophagales</taxon>
        <taxon>Spirosomataceae</taxon>
        <taxon>Dyadobacter</taxon>
    </lineage>
</organism>
<dbReference type="PANTHER" id="PTHR30572">
    <property type="entry name" value="MEMBRANE COMPONENT OF TRANSPORTER-RELATED"/>
    <property type="match status" value="1"/>
</dbReference>
<comment type="similarity">
    <text evidence="6">Belongs to the ABC-4 integral membrane protein family.</text>
</comment>
<gene>
    <name evidence="10" type="ORF">IEE83_10970</name>
</gene>
<dbReference type="Proteomes" id="UP000634134">
    <property type="component" value="Unassembled WGS sequence"/>
</dbReference>
<keyword evidence="5 7" id="KW-0472">Membrane</keyword>
<keyword evidence="11" id="KW-1185">Reference proteome</keyword>
<evidence type="ECO:0000256" key="2">
    <source>
        <dbReference type="ARBA" id="ARBA00022475"/>
    </source>
</evidence>
<feature type="transmembrane region" description="Helical" evidence="7">
    <location>
        <begin position="762"/>
        <end position="785"/>
    </location>
</feature>
<dbReference type="InterPro" id="IPR050250">
    <property type="entry name" value="Macrolide_Exporter_MacB"/>
</dbReference>
<dbReference type="Pfam" id="PF12704">
    <property type="entry name" value="MacB_PCD"/>
    <property type="match status" value="1"/>
</dbReference>
<dbReference type="InterPro" id="IPR025857">
    <property type="entry name" value="MacB_PCD"/>
</dbReference>
<dbReference type="EMBL" id="JACYGY010000001">
    <property type="protein sequence ID" value="MBE9462402.1"/>
    <property type="molecule type" value="Genomic_DNA"/>
</dbReference>
<evidence type="ECO:0000259" key="9">
    <source>
        <dbReference type="Pfam" id="PF12704"/>
    </source>
</evidence>
<keyword evidence="2" id="KW-1003">Cell membrane</keyword>
<feature type="transmembrane region" description="Helical" evidence="7">
    <location>
        <begin position="430"/>
        <end position="450"/>
    </location>
</feature>
<dbReference type="PANTHER" id="PTHR30572:SF4">
    <property type="entry name" value="ABC TRANSPORTER PERMEASE YTRF"/>
    <property type="match status" value="1"/>
</dbReference>
<evidence type="ECO:0000313" key="11">
    <source>
        <dbReference type="Proteomes" id="UP000634134"/>
    </source>
</evidence>
<comment type="caution">
    <text evidence="10">The sequence shown here is derived from an EMBL/GenBank/DDBJ whole genome shotgun (WGS) entry which is preliminary data.</text>
</comment>
<evidence type="ECO:0000256" key="6">
    <source>
        <dbReference type="ARBA" id="ARBA00038076"/>
    </source>
</evidence>
<feature type="transmembrane region" description="Helical" evidence="7">
    <location>
        <begin position="20"/>
        <end position="41"/>
    </location>
</feature>
<evidence type="ECO:0000259" key="8">
    <source>
        <dbReference type="Pfam" id="PF02687"/>
    </source>
</evidence>
<feature type="transmembrane region" description="Helical" evidence="7">
    <location>
        <begin position="331"/>
        <end position="361"/>
    </location>
</feature>
<feature type="domain" description="MacB-like periplasmic core" evidence="9">
    <location>
        <begin position="21"/>
        <end position="247"/>
    </location>
</feature>
<keyword evidence="4 7" id="KW-1133">Transmembrane helix</keyword>
<feature type="domain" description="ABC3 transporter permease C-terminal" evidence="8">
    <location>
        <begin position="679"/>
        <end position="788"/>
    </location>
</feature>
<name>A0ABR9WA98_9BACT</name>
<protein>
    <submittedName>
        <fullName evidence="10">ABC transporter permease</fullName>
    </submittedName>
</protein>
<comment type="subcellular location">
    <subcellularLocation>
        <location evidence="1">Cell membrane</location>
        <topology evidence="1">Multi-pass membrane protein</topology>
    </subcellularLocation>
</comment>
<evidence type="ECO:0000256" key="4">
    <source>
        <dbReference type="ARBA" id="ARBA00022989"/>
    </source>
</evidence>
<evidence type="ECO:0000313" key="10">
    <source>
        <dbReference type="EMBL" id="MBE9462402.1"/>
    </source>
</evidence>
<dbReference type="InterPro" id="IPR003838">
    <property type="entry name" value="ABC3_permease_C"/>
</dbReference>
<evidence type="ECO:0000256" key="7">
    <source>
        <dbReference type="SAM" id="Phobius"/>
    </source>
</evidence>
<feature type="transmembrane region" description="Helical" evidence="7">
    <location>
        <begin position="680"/>
        <end position="701"/>
    </location>
</feature>
<feature type="transmembrane region" description="Helical" evidence="7">
    <location>
        <begin position="381"/>
        <end position="409"/>
    </location>
</feature>
<sequence length="799" mass="90019">MLKNYFQIAARNLKTNRSYAILNIFGLALGMAGAVLIFLFIQYHLSTDRHQPDFDRIYRVVLDLHLDEGIEHEQGSAYALSTALAHDYSQIEKAGFISKLPNVTLSANSGSSVKRFIEKDNVAYADQGYMDLFSFDWIQNNGSVLLSEPFTVVLSEKMALKYFGRNDVIGKTLRLNNAHDLRIVGILKDQKKPTDFDFNIYISLPTLKKLDRTNWQEEFGWISSRNFTFIKKSEGSSSADIEKALKKNGTKYYGETSKYYQHKLQPLSEVHFDERYGGEIRKSILWVLAGVGFFLLVIASINFINLATAQALKRSKEIGIRKVLGSTKSQLFWQFMAETALVTILASVLALIFVFAVLPSLNNWANTKSFYPGVLFQFEVIAFWLLTIITVIGFAGFYPAVIISGFNPIAALKSKLGTQQIGGIGLRRSLITVQLIIAQILVIGTLVLILQLKFFKNADLGFDQNAVITIPLPKSDTIQKTKDALRNDMLQYPDIKSVSYQYEAPTSSMGFGGSVRFDNRVEWEKFVIRDRFGDENYLKTYKMPLLSGRSLMKRDSVVEFVINEELMKRLGVQDPQFILGKQLEDGASGFKGEIVGVVKSFHLKSLQEAVEPCVIFANPKLYKEVAVKLDTRNLSQSIQHINQAWQKTYPDEVFSYEFVDEKIAKFYEKEEQLTSLIRSFAMVAILICCLGLYGMVSFMVTQKTKEIGVRKVLGASVADIVSLFGKEFLILVAVAFLIAAPVAWFAMTNWLNHFAYRINLDWWILASGGIIILLITLLTVGYKVVTAALMNPVKSLASE</sequence>